<protein>
    <submittedName>
        <fullName evidence="3">MCE family protein</fullName>
    </submittedName>
</protein>
<dbReference type="RefSeq" id="WP_378241521.1">
    <property type="nucleotide sequence ID" value="NZ_JBHRWK010000039.1"/>
</dbReference>
<dbReference type="InterPro" id="IPR005693">
    <property type="entry name" value="Mce"/>
</dbReference>
<dbReference type="InterPro" id="IPR052336">
    <property type="entry name" value="MlaD_Phospholipid_Transporter"/>
</dbReference>
<accession>A0ABV7P2R9</accession>
<dbReference type="InterPro" id="IPR003399">
    <property type="entry name" value="Mce/MlaD"/>
</dbReference>
<gene>
    <name evidence="3" type="ORF">ACFOSH_25180</name>
</gene>
<evidence type="ECO:0000259" key="2">
    <source>
        <dbReference type="Pfam" id="PF11887"/>
    </source>
</evidence>
<dbReference type="EMBL" id="JBHRWK010000039">
    <property type="protein sequence ID" value="MFC3452743.1"/>
    <property type="molecule type" value="Genomic_DNA"/>
</dbReference>
<feature type="domain" description="Mammalian cell entry C-terminal" evidence="2">
    <location>
        <begin position="123"/>
        <end position="309"/>
    </location>
</feature>
<dbReference type="Pfam" id="PF02470">
    <property type="entry name" value="MlaD"/>
    <property type="match status" value="1"/>
</dbReference>
<dbReference type="NCBIfam" id="TIGR00996">
    <property type="entry name" value="Mtu_fam_mce"/>
    <property type="match status" value="1"/>
</dbReference>
<dbReference type="Proteomes" id="UP001595645">
    <property type="component" value="Unassembled WGS sequence"/>
</dbReference>
<evidence type="ECO:0000313" key="4">
    <source>
        <dbReference type="Proteomes" id="UP001595645"/>
    </source>
</evidence>
<name>A0ABV7P2R9_9PSEU</name>
<keyword evidence="4" id="KW-1185">Reference proteome</keyword>
<reference evidence="4" key="1">
    <citation type="journal article" date="2019" name="Int. J. Syst. Evol. Microbiol.">
        <title>The Global Catalogue of Microorganisms (GCM) 10K type strain sequencing project: providing services to taxonomists for standard genome sequencing and annotation.</title>
        <authorList>
            <consortium name="The Broad Institute Genomics Platform"/>
            <consortium name="The Broad Institute Genome Sequencing Center for Infectious Disease"/>
            <person name="Wu L."/>
            <person name="Ma J."/>
        </authorList>
    </citation>
    <scope>NUCLEOTIDE SEQUENCE [LARGE SCALE GENOMIC DNA]</scope>
    <source>
        <strain evidence="4">CGMCC 4.7676</strain>
    </source>
</reference>
<comment type="caution">
    <text evidence="3">The sequence shown here is derived from an EMBL/GenBank/DDBJ whole genome shotgun (WGS) entry which is preliminary data.</text>
</comment>
<dbReference type="PRINTS" id="PR01782">
    <property type="entry name" value="MCEVIRFACTOR"/>
</dbReference>
<proteinExistence type="predicted"/>
<dbReference type="PANTHER" id="PTHR33371">
    <property type="entry name" value="INTERMEMBRANE PHOSPHOLIPID TRANSPORT SYSTEM BINDING PROTEIN MLAD-RELATED"/>
    <property type="match status" value="1"/>
</dbReference>
<dbReference type="Pfam" id="PF11887">
    <property type="entry name" value="Mce4_CUP1"/>
    <property type="match status" value="1"/>
</dbReference>
<organism evidence="3 4">
    <name type="scientific">Amycolatopsis speibonae</name>
    <dbReference type="NCBI Taxonomy" id="1450224"/>
    <lineage>
        <taxon>Bacteria</taxon>
        <taxon>Bacillati</taxon>
        <taxon>Actinomycetota</taxon>
        <taxon>Actinomycetes</taxon>
        <taxon>Pseudonocardiales</taxon>
        <taxon>Pseudonocardiaceae</taxon>
        <taxon>Amycolatopsis</taxon>
    </lineage>
</organism>
<feature type="domain" description="Mce/MlaD" evidence="1">
    <location>
        <begin position="46"/>
        <end position="119"/>
    </location>
</feature>
<evidence type="ECO:0000259" key="1">
    <source>
        <dbReference type="Pfam" id="PF02470"/>
    </source>
</evidence>
<evidence type="ECO:0000313" key="3">
    <source>
        <dbReference type="EMBL" id="MFC3452743.1"/>
    </source>
</evidence>
<sequence>MPVKAPRIKPFRSRNPIVVGTITAVLMAAAGSAVFFSDDLPLVGGGTTYAAEFTEAAGLKRNDEVRVAGVKVGEVSDVLLDGARVKVLFRVKDTWIGNRTTAAIKIKTLLGQKNLVIDPVGNAELDPDQPIPVERTSSPYDVTAVFNDLANTVGAIDTDQLAKAFGTMSETLGASTPQDVRTAFDGITALSKTLASRDEELVKLFQNTNKVSQTLGDRSQQIEALIRDGNTLLTELNARKDAIAKLFSGVKNLSVQLKGLVADNQKTLGPALDQLDRVATVLQRNQDKLNESLRLAGPFYRLLGNAVGNGRWIDTYICGLVPTGGTPGSCMPSRNGGR</sequence>
<dbReference type="InterPro" id="IPR024516">
    <property type="entry name" value="Mce_C"/>
</dbReference>
<dbReference type="PANTHER" id="PTHR33371:SF18">
    <property type="entry name" value="MCE-FAMILY PROTEIN MCE3C"/>
    <property type="match status" value="1"/>
</dbReference>